<reference evidence="4 5" key="1">
    <citation type="journal article" date="2016" name="Int. J. Syst. Evol. Microbiol.">
        <title>Dermabacter jinjuensis sp. nov., a novel species of the genus Dermabacter isolated from a clinical specimen.</title>
        <authorList>
            <person name="Park Y.K."/>
            <person name="Lee K.M."/>
            <person name="Lee W.K."/>
            <person name="Cho M.J."/>
            <person name="Lee H.S."/>
            <person name="Cho Y.G."/>
            <person name="Lee Y.C."/>
            <person name="Lee W.K."/>
            <person name="Seong W.K."/>
            <person name="Hwang K.J."/>
        </authorList>
    </citation>
    <scope>NUCLEOTIDE SEQUENCE [LARGE SCALE GENOMIC DNA]</scope>
    <source>
        <strain evidence="4 5">32T</strain>
    </source>
</reference>
<dbReference type="InterPro" id="IPR036779">
    <property type="entry name" value="LysM_dom_sf"/>
</dbReference>
<feature type="transmembrane region" description="Helical" evidence="2">
    <location>
        <begin position="165"/>
        <end position="183"/>
    </location>
</feature>
<feature type="transmembrane region" description="Helical" evidence="2">
    <location>
        <begin position="112"/>
        <end position="144"/>
    </location>
</feature>
<organism evidence="4 5">
    <name type="scientific">Dermabacter jinjuensis</name>
    <dbReference type="NCBI Taxonomy" id="1667168"/>
    <lineage>
        <taxon>Bacteria</taxon>
        <taxon>Bacillati</taxon>
        <taxon>Actinomycetota</taxon>
        <taxon>Actinomycetes</taxon>
        <taxon>Micrococcales</taxon>
        <taxon>Dermabacteraceae</taxon>
        <taxon>Dermabacter</taxon>
    </lineage>
</organism>
<feature type="compositionally biased region" description="Polar residues" evidence="1">
    <location>
        <begin position="253"/>
        <end position="268"/>
    </location>
</feature>
<proteinExistence type="predicted"/>
<dbReference type="CDD" id="cd00118">
    <property type="entry name" value="LysM"/>
    <property type="match status" value="1"/>
</dbReference>
<dbReference type="EMBL" id="CP023482">
    <property type="protein sequence ID" value="ATH96293.1"/>
    <property type="molecule type" value="Genomic_DNA"/>
</dbReference>
<evidence type="ECO:0000313" key="5">
    <source>
        <dbReference type="Proteomes" id="UP000815698"/>
    </source>
</evidence>
<feature type="region of interest" description="Disordered" evidence="1">
    <location>
        <begin position="240"/>
        <end position="271"/>
    </location>
</feature>
<name>A0ABM6PL43_9MICO</name>
<evidence type="ECO:0000256" key="2">
    <source>
        <dbReference type="SAM" id="Phobius"/>
    </source>
</evidence>
<feature type="transmembrane region" description="Helical" evidence="2">
    <location>
        <begin position="82"/>
        <end position="100"/>
    </location>
</feature>
<keyword evidence="2" id="KW-0472">Membrane</keyword>
<accession>A0ABM6PL43</accession>
<keyword evidence="2" id="KW-1133">Transmembrane helix</keyword>
<evidence type="ECO:0000313" key="4">
    <source>
        <dbReference type="EMBL" id="ATH96293.1"/>
    </source>
</evidence>
<dbReference type="Gene3D" id="3.10.350.10">
    <property type="entry name" value="LysM domain"/>
    <property type="match status" value="1"/>
</dbReference>
<gene>
    <name evidence="4" type="ORF">COP05_03670</name>
</gene>
<dbReference type="Proteomes" id="UP000815698">
    <property type="component" value="Chromosome"/>
</dbReference>
<feature type="domain" description="LysM" evidence="3">
    <location>
        <begin position="300"/>
        <end position="359"/>
    </location>
</feature>
<sequence length="359" mass="37359">MNIKVHQTASNGAYVLSTPARFSAASAKLRRLCARAVALTHRGNTVTTTSTARSHRAESFQPTGLSALAPVEIRKTRAFAKALAWLIASVTAVGALTFALHSAHSNEGTRKFALSVFALGAGGLAALTAHLSVTWILISCALTAPRHSSRRTFALKALRLWSPRAARLAVVALGISATALSLGDPTRALADAAPTPPSVTATPHASDSGERDNPVEAIGNSEGIPLSDVTTLGWAPREAGPGIIPSLEATAEPTPSQSMAYSGASQTLPAPAAAPNAIEKEIASPAPTAARTATAPRSSDTYTVKQGDTLWTIAKRHLTSLNGERPTNGAIVREIERIAALNPEIDDVDLIFPGQIFNL</sequence>
<dbReference type="Pfam" id="PF01476">
    <property type="entry name" value="LysM"/>
    <property type="match status" value="1"/>
</dbReference>
<dbReference type="SMART" id="SM00257">
    <property type="entry name" value="LysM"/>
    <property type="match status" value="1"/>
</dbReference>
<feature type="compositionally biased region" description="Low complexity" evidence="1">
    <location>
        <begin position="190"/>
        <end position="205"/>
    </location>
</feature>
<keyword evidence="2" id="KW-0812">Transmembrane</keyword>
<evidence type="ECO:0000256" key="1">
    <source>
        <dbReference type="SAM" id="MobiDB-lite"/>
    </source>
</evidence>
<evidence type="ECO:0000259" key="3">
    <source>
        <dbReference type="PROSITE" id="PS51782"/>
    </source>
</evidence>
<keyword evidence="5" id="KW-1185">Reference proteome</keyword>
<dbReference type="PROSITE" id="PS51782">
    <property type="entry name" value="LYSM"/>
    <property type="match status" value="1"/>
</dbReference>
<dbReference type="InterPro" id="IPR018392">
    <property type="entry name" value="LysM"/>
</dbReference>
<protein>
    <recommendedName>
        <fullName evidence="3">LysM domain-containing protein</fullName>
    </recommendedName>
</protein>
<feature type="region of interest" description="Disordered" evidence="1">
    <location>
        <begin position="188"/>
        <end position="224"/>
    </location>
</feature>